<evidence type="ECO:0000313" key="4">
    <source>
        <dbReference type="EMBL" id="AIJ23012.1"/>
    </source>
</evidence>
<feature type="domain" description="STAS" evidence="3">
    <location>
        <begin position="18"/>
        <end position="125"/>
    </location>
</feature>
<gene>
    <name evidence="4" type="primary">rsbV</name>
    <name evidence="4" type="ORF">AMETH_2920</name>
</gene>
<dbReference type="EMBL" id="CP009110">
    <property type="protein sequence ID" value="AIJ23012.1"/>
    <property type="molecule type" value="Genomic_DNA"/>
</dbReference>
<comment type="similarity">
    <text evidence="1 2">Belongs to the anti-sigma-factor antagonist family.</text>
</comment>
<dbReference type="PANTHER" id="PTHR33495:SF13">
    <property type="entry name" value="ANTI-SIGMA-F FACTOR ANTAGONIST RSFB"/>
    <property type="match status" value="1"/>
</dbReference>
<dbReference type="eggNOG" id="COG1366">
    <property type="taxonomic scope" value="Bacteria"/>
</dbReference>
<dbReference type="InterPro" id="IPR003658">
    <property type="entry name" value="Anti-sigma_ant"/>
</dbReference>
<evidence type="ECO:0000256" key="1">
    <source>
        <dbReference type="ARBA" id="ARBA00009013"/>
    </source>
</evidence>
<dbReference type="InterPro" id="IPR002645">
    <property type="entry name" value="STAS_dom"/>
</dbReference>
<dbReference type="SUPFAM" id="SSF52091">
    <property type="entry name" value="SpoIIaa-like"/>
    <property type="match status" value="1"/>
</dbReference>
<dbReference type="KEGG" id="amq:AMETH_2920"/>
<dbReference type="OrthoDB" id="3634873at2"/>
<evidence type="ECO:0000313" key="5">
    <source>
        <dbReference type="Proteomes" id="UP000062973"/>
    </source>
</evidence>
<dbReference type="InterPro" id="IPR036513">
    <property type="entry name" value="STAS_dom_sf"/>
</dbReference>
<dbReference type="Pfam" id="PF01740">
    <property type="entry name" value="STAS"/>
    <property type="match status" value="1"/>
</dbReference>
<evidence type="ECO:0000256" key="2">
    <source>
        <dbReference type="RuleBase" id="RU003749"/>
    </source>
</evidence>
<name>A0A076MZG6_AMYME</name>
<dbReference type="CDD" id="cd07043">
    <property type="entry name" value="STAS_anti-anti-sigma_factors"/>
    <property type="match status" value="1"/>
</dbReference>
<dbReference type="AlphaFoldDB" id="A0A076MZG6"/>
<evidence type="ECO:0000259" key="3">
    <source>
        <dbReference type="PROSITE" id="PS50801"/>
    </source>
</evidence>
<dbReference type="PATRIC" id="fig|1068978.7.peg.3117"/>
<reference evidence="4 5" key="1">
    <citation type="submission" date="2014-07" db="EMBL/GenBank/DDBJ databases">
        <title>Whole Genome Sequence of the Amycolatopsis methanolica 239.</title>
        <authorList>
            <person name="Tang B."/>
        </authorList>
    </citation>
    <scope>NUCLEOTIDE SEQUENCE [LARGE SCALE GENOMIC DNA]</scope>
    <source>
        <strain evidence="4 5">239</strain>
    </source>
</reference>
<sequence>MKAMQSSGGPQPGPGAPFAVTVQEREAAVVVHTSGELDASTVPRLRAIMRGVLSGAPAVLVVDLSGVTFLGSAGMHVLLEIQDLAGNTELRVVAEAHGTVKPLCLTRLVDVLDVYPTLAQALRPA</sequence>
<dbReference type="PANTHER" id="PTHR33495">
    <property type="entry name" value="ANTI-SIGMA FACTOR ANTAGONIST TM_1081-RELATED-RELATED"/>
    <property type="match status" value="1"/>
</dbReference>
<organism evidence="4 5">
    <name type="scientific">Amycolatopsis methanolica 239</name>
    <dbReference type="NCBI Taxonomy" id="1068978"/>
    <lineage>
        <taxon>Bacteria</taxon>
        <taxon>Bacillati</taxon>
        <taxon>Actinomycetota</taxon>
        <taxon>Actinomycetes</taxon>
        <taxon>Pseudonocardiales</taxon>
        <taxon>Pseudonocardiaceae</taxon>
        <taxon>Amycolatopsis</taxon>
        <taxon>Amycolatopsis methanolica group</taxon>
    </lineage>
</organism>
<dbReference type="STRING" id="1068978.AMETH_2920"/>
<dbReference type="HOGENOM" id="CLU_115403_3_1_11"/>
<dbReference type="NCBIfam" id="TIGR00377">
    <property type="entry name" value="ant_ant_sig"/>
    <property type="match status" value="1"/>
</dbReference>
<keyword evidence="5" id="KW-1185">Reference proteome</keyword>
<dbReference type="PROSITE" id="PS50801">
    <property type="entry name" value="STAS"/>
    <property type="match status" value="1"/>
</dbReference>
<proteinExistence type="inferred from homology"/>
<dbReference type="Gene3D" id="3.30.750.24">
    <property type="entry name" value="STAS domain"/>
    <property type="match status" value="1"/>
</dbReference>
<accession>A0A076MZG6</accession>
<dbReference type="Proteomes" id="UP000062973">
    <property type="component" value="Chromosome"/>
</dbReference>
<dbReference type="GO" id="GO:0043856">
    <property type="term" value="F:anti-sigma factor antagonist activity"/>
    <property type="evidence" value="ECO:0007669"/>
    <property type="project" value="InterPro"/>
</dbReference>
<protein>
    <recommendedName>
        <fullName evidence="2">Anti-sigma factor antagonist</fullName>
    </recommendedName>
</protein>